<gene>
    <name evidence="2" type="ORF">EIO64_09765</name>
</gene>
<feature type="transmembrane region" description="Helical" evidence="1">
    <location>
        <begin position="56"/>
        <end position="77"/>
    </location>
</feature>
<name>A0A4D7APJ2_9FIRM</name>
<accession>A0A4D7APJ2</accession>
<keyword evidence="3" id="KW-1185">Reference proteome</keyword>
<dbReference type="AlphaFoldDB" id="A0A4D7APJ2"/>
<reference evidence="3" key="1">
    <citation type="submission" date="2018-12" db="EMBL/GenBank/DDBJ databases">
        <title>Dusodibacter welbiota gen. nov., sp. nov., isolated from human faeces and emended description of the Oscillibacter genus.</title>
        <authorList>
            <person name="Le Roy T."/>
            <person name="Van der Smissen P."/>
            <person name="Delzenne N."/>
            <person name="Muccioli G."/>
            <person name="Collet J.F."/>
            <person name="Cani P.D."/>
        </authorList>
    </citation>
    <scope>NUCLEOTIDE SEQUENCE [LARGE SCALE GENOMIC DNA]</scope>
    <source>
        <strain evidence="3">J115</strain>
    </source>
</reference>
<dbReference type="KEGG" id="obj:EIO64_09765"/>
<feature type="transmembrane region" description="Helical" evidence="1">
    <location>
        <begin position="12"/>
        <end position="35"/>
    </location>
</feature>
<dbReference type="EMBL" id="CP034413">
    <property type="protein sequence ID" value="QCI59463.1"/>
    <property type="molecule type" value="Genomic_DNA"/>
</dbReference>
<evidence type="ECO:0000256" key="1">
    <source>
        <dbReference type="SAM" id="Phobius"/>
    </source>
</evidence>
<keyword evidence="1" id="KW-1133">Transmembrane helix</keyword>
<keyword evidence="1" id="KW-0472">Membrane</keyword>
<dbReference type="RefSeq" id="WP_136891287.1">
    <property type="nucleotide sequence ID" value="NZ_CP034413.3"/>
</dbReference>
<evidence type="ECO:0000313" key="2">
    <source>
        <dbReference type="EMBL" id="QCI59463.1"/>
    </source>
</evidence>
<dbReference type="Proteomes" id="UP000298642">
    <property type="component" value="Chromosome"/>
</dbReference>
<keyword evidence="1" id="KW-0812">Transmembrane</keyword>
<evidence type="ECO:0000313" key="3">
    <source>
        <dbReference type="Proteomes" id="UP000298642"/>
    </source>
</evidence>
<protein>
    <submittedName>
        <fullName evidence="2">Uncharacterized protein</fullName>
    </submittedName>
</protein>
<sequence length="80" mass="9072">MSPLYYGSNGDGWFSVFVIVPVIGLVIWGLNTFWLHRLKKGDMDYSPEGFRKRARIFAIILAAVLLGVPLLAALLLWNRH</sequence>
<organism evidence="2 3">
    <name type="scientific">Dysosmobacter welbionis</name>
    <dbReference type="NCBI Taxonomy" id="2093857"/>
    <lineage>
        <taxon>Bacteria</taxon>
        <taxon>Bacillati</taxon>
        <taxon>Bacillota</taxon>
        <taxon>Clostridia</taxon>
        <taxon>Eubacteriales</taxon>
        <taxon>Oscillospiraceae</taxon>
        <taxon>Dysosmobacter</taxon>
    </lineage>
</organism>
<proteinExistence type="predicted"/>